<keyword evidence="2" id="KW-0378">Hydrolase</keyword>
<reference evidence="5" key="1">
    <citation type="submission" date="2018-05" db="EMBL/GenBank/DDBJ databases">
        <authorList>
            <person name="Lanie J.A."/>
            <person name="Ng W.-L."/>
            <person name="Kazmierczak K.M."/>
            <person name="Andrzejewski T.M."/>
            <person name="Davidsen T.M."/>
            <person name="Wayne K.J."/>
            <person name="Tettelin H."/>
            <person name="Glass J.I."/>
            <person name="Rusch D."/>
            <person name="Podicherti R."/>
            <person name="Tsui H.-C.T."/>
            <person name="Winkler M.E."/>
        </authorList>
    </citation>
    <scope>NUCLEOTIDE SEQUENCE</scope>
</reference>
<dbReference type="SUPFAM" id="SSF75005">
    <property type="entry name" value="Arabinanase/levansucrase/invertase"/>
    <property type="match status" value="1"/>
</dbReference>
<dbReference type="SUPFAM" id="SSF49899">
    <property type="entry name" value="Concanavalin A-like lectins/glucanases"/>
    <property type="match status" value="1"/>
</dbReference>
<dbReference type="Pfam" id="PF17851">
    <property type="entry name" value="GH43_C2"/>
    <property type="match status" value="1"/>
</dbReference>
<dbReference type="InterPro" id="IPR006710">
    <property type="entry name" value="Glyco_hydro_43"/>
</dbReference>
<evidence type="ECO:0000256" key="3">
    <source>
        <dbReference type="ARBA" id="ARBA00023295"/>
    </source>
</evidence>
<organism evidence="5">
    <name type="scientific">marine metagenome</name>
    <dbReference type="NCBI Taxonomy" id="408172"/>
    <lineage>
        <taxon>unclassified sequences</taxon>
        <taxon>metagenomes</taxon>
        <taxon>ecological metagenomes</taxon>
    </lineage>
</organism>
<dbReference type="CDD" id="cd18617">
    <property type="entry name" value="GH43_XynB-like"/>
    <property type="match status" value="1"/>
</dbReference>
<evidence type="ECO:0000313" key="5">
    <source>
        <dbReference type="EMBL" id="SVB21188.1"/>
    </source>
</evidence>
<dbReference type="EMBL" id="UINC01032850">
    <property type="protein sequence ID" value="SVB21188.1"/>
    <property type="molecule type" value="Genomic_DNA"/>
</dbReference>
<dbReference type="Gene3D" id="2.115.10.20">
    <property type="entry name" value="Glycosyl hydrolase domain, family 43"/>
    <property type="match status" value="1"/>
</dbReference>
<proteinExistence type="inferred from homology"/>
<sequence>MERLLVILFFTYLLEAKENLYINPILPGSYPDPSICKVGDEFFIVNSSFEYFPGLPIHKSKDLINWELIGYGLHRKNQCNQKVNLVDVQSNGGIHAPTIRYHNGLFYIITTNVYYNEIEKTTDFVNFIITSEDAAGPWSDPFVVEGAPGIDPDIFFDDDGKIWYVGTHSPEKPNFPGEGEIWLQELDIINWKLKGERYFLWRGACGGVWAEGPHMYKKDGRYYLMIAEGGTSFNHAVMVAVSDKITGPFIPNERNPILSSRHLSYDNWVHSTGHGDLIELSDGRWYMVALGIRGDELNGSNMGRETFLAPVKWEREPFEWKEVKYLWPVVAPKTGQIERINKTPFENTKQHQSLNFSDDFDQSDLSLEWNFRRVPLPNSYSLKANTGHLRVYASPNIIKERGRSNFIGFRQKETDFTYEAKMKFQPKQSESQAGIALVQKDNNYITFTIKKTKLGTMLQINLSQSNKEPIIVKEDLIKDINSNVVLKIESKNQQYSFHYKQKGEGFIDFHKMKSSFILSKGYTGAYLGIYITSNGIPSNDFMDVDFVKYKSYQRLN</sequence>
<evidence type="ECO:0000256" key="1">
    <source>
        <dbReference type="ARBA" id="ARBA00009865"/>
    </source>
</evidence>
<dbReference type="PANTHER" id="PTHR42812">
    <property type="entry name" value="BETA-XYLOSIDASE"/>
    <property type="match status" value="1"/>
</dbReference>
<evidence type="ECO:0000256" key="2">
    <source>
        <dbReference type="ARBA" id="ARBA00022801"/>
    </source>
</evidence>
<dbReference type="InterPro" id="IPR023296">
    <property type="entry name" value="Glyco_hydro_beta-prop_sf"/>
</dbReference>
<dbReference type="Gene3D" id="2.60.120.200">
    <property type="match status" value="1"/>
</dbReference>
<dbReference type="Pfam" id="PF04616">
    <property type="entry name" value="Glyco_hydro_43"/>
    <property type="match status" value="1"/>
</dbReference>
<keyword evidence="3" id="KW-0326">Glycosidase</keyword>
<dbReference type="InterPro" id="IPR041542">
    <property type="entry name" value="GH43_C2"/>
</dbReference>
<dbReference type="InterPro" id="IPR051795">
    <property type="entry name" value="Glycosyl_Hydrlase_43"/>
</dbReference>
<dbReference type="GO" id="GO:0005975">
    <property type="term" value="P:carbohydrate metabolic process"/>
    <property type="evidence" value="ECO:0007669"/>
    <property type="project" value="InterPro"/>
</dbReference>
<evidence type="ECO:0000259" key="4">
    <source>
        <dbReference type="Pfam" id="PF17851"/>
    </source>
</evidence>
<dbReference type="PANTHER" id="PTHR42812:SF12">
    <property type="entry name" value="BETA-XYLOSIDASE-RELATED"/>
    <property type="match status" value="1"/>
</dbReference>
<dbReference type="InterPro" id="IPR013320">
    <property type="entry name" value="ConA-like_dom_sf"/>
</dbReference>
<gene>
    <name evidence="5" type="ORF">METZ01_LOCUS174042</name>
</gene>
<protein>
    <recommendedName>
        <fullName evidence="4">Beta-xylosidase C-terminal Concanavalin A-like domain-containing protein</fullName>
    </recommendedName>
</protein>
<comment type="similarity">
    <text evidence="1">Belongs to the glycosyl hydrolase 43 family.</text>
</comment>
<dbReference type="AlphaFoldDB" id="A0A382C521"/>
<name>A0A382C521_9ZZZZ</name>
<feature type="domain" description="Beta-xylosidase C-terminal Concanavalin A-like" evidence="4">
    <location>
        <begin position="357"/>
        <end position="550"/>
    </location>
</feature>
<accession>A0A382C521</accession>
<dbReference type="GO" id="GO:0004553">
    <property type="term" value="F:hydrolase activity, hydrolyzing O-glycosyl compounds"/>
    <property type="evidence" value="ECO:0007669"/>
    <property type="project" value="InterPro"/>
</dbReference>